<feature type="transmembrane region" description="Helical" evidence="15">
    <location>
        <begin position="381"/>
        <end position="405"/>
    </location>
</feature>
<comment type="subcellular location">
    <subcellularLocation>
        <location evidence="2">Cell membrane</location>
        <topology evidence="2">Multi-pass membrane protein</topology>
    </subcellularLocation>
    <subcellularLocation>
        <location evidence="1">Recycling endosome membrane</location>
        <topology evidence="1">Multi-pass membrane protein</topology>
    </subcellularLocation>
</comment>
<feature type="transmembrane region" description="Helical" evidence="15">
    <location>
        <begin position="496"/>
        <end position="516"/>
    </location>
</feature>
<dbReference type="PRINTS" id="PR01084">
    <property type="entry name" value="NAHEXCHNGR"/>
</dbReference>
<evidence type="ECO:0000313" key="17">
    <source>
        <dbReference type="EMBL" id="OTF78560.1"/>
    </source>
</evidence>
<evidence type="ECO:0000256" key="13">
    <source>
        <dbReference type="RuleBase" id="RU003722"/>
    </source>
</evidence>
<dbReference type="Gene3D" id="6.10.140.1330">
    <property type="match status" value="1"/>
</dbReference>
<keyword evidence="4 13" id="KW-0813">Transport</keyword>
<feature type="transmembrane region" description="Helical" evidence="15">
    <location>
        <begin position="20"/>
        <end position="40"/>
    </location>
</feature>
<dbReference type="PANTHER" id="PTHR10110:SF187">
    <property type="entry name" value="SODIUM_HYDROGEN EXCHANGER"/>
    <property type="match status" value="1"/>
</dbReference>
<reference evidence="17 18" key="1">
    <citation type="submission" date="2017-03" db="EMBL/GenBank/DDBJ databases">
        <title>Genome Survey of Euroglyphus maynei.</title>
        <authorList>
            <person name="Arlian L.G."/>
            <person name="Morgan M.S."/>
            <person name="Rider S.D."/>
        </authorList>
    </citation>
    <scope>NUCLEOTIDE SEQUENCE [LARGE SCALE GENOMIC DNA]</scope>
    <source>
        <strain evidence="17">Arlian Lab</strain>
        <tissue evidence="17">Whole body</tissue>
    </source>
</reference>
<comment type="similarity">
    <text evidence="3 13">Belongs to the monovalent cation:proton antiporter 1 (CPA1) transporter (TC 2.A.36) family.</text>
</comment>
<dbReference type="GO" id="GO:0005886">
    <property type="term" value="C:plasma membrane"/>
    <property type="evidence" value="ECO:0007669"/>
    <property type="project" value="UniProtKB-SubCell"/>
</dbReference>
<feature type="transmembrane region" description="Helical" evidence="15">
    <location>
        <begin position="52"/>
        <end position="73"/>
    </location>
</feature>
<dbReference type="InterPro" id="IPR004709">
    <property type="entry name" value="NaH_exchanger"/>
</dbReference>
<evidence type="ECO:0000256" key="5">
    <source>
        <dbReference type="ARBA" id="ARBA00022475"/>
    </source>
</evidence>
<dbReference type="Pfam" id="PF00999">
    <property type="entry name" value="Na_H_Exchanger"/>
    <property type="match status" value="1"/>
</dbReference>
<protein>
    <recommendedName>
        <fullName evidence="13">Sodium/hydrogen exchanger</fullName>
    </recommendedName>
</protein>
<keyword evidence="11 15" id="KW-0472">Membrane</keyword>
<keyword evidence="5" id="KW-1003">Cell membrane</keyword>
<evidence type="ECO:0000259" key="16">
    <source>
        <dbReference type="Pfam" id="PF00999"/>
    </source>
</evidence>
<evidence type="ECO:0000256" key="2">
    <source>
        <dbReference type="ARBA" id="ARBA00004651"/>
    </source>
</evidence>
<dbReference type="GO" id="GO:0098719">
    <property type="term" value="P:sodium ion import across plasma membrane"/>
    <property type="evidence" value="ECO:0007669"/>
    <property type="project" value="TreeGrafter"/>
</dbReference>
<keyword evidence="12 13" id="KW-0739">Sodium transport</keyword>
<gene>
    <name evidence="17" type="ORF">BLA29_000182</name>
</gene>
<dbReference type="EMBL" id="MUJZ01027380">
    <property type="protein sequence ID" value="OTF78560.1"/>
    <property type="molecule type" value="Genomic_DNA"/>
</dbReference>
<dbReference type="Proteomes" id="UP000194236">
    <property type="component" value="Unassembled WGS sequence"/>
</dbReference>
<evidence type="ECO:0000313" key="18">
    <source>
        <dbReference type="Proteomes" id="UP000194236"/>
    </source>
</evidence>
<dbReference type="AlphaFoldDB" id="A0A1Y3BCC9"/>
<dbReference type="GO" id="GO:0051453">
    <property type="term" value="P:regulation of intracellular pH"/>
    <property type="evidence" value="ECO:0007669"/>
    <property type="project" value="TreeGrafter"/>
</dbReference>
<keyword evidence="9" id="KW-0915">Sodium</keyword>
<feature type="transmembrane region" description="Helical" evidence="15">
    <location>
        <begin position="339"/>
        <end position="361"/>
    </location>
</feature>
<feature type="transmembrane region" description="Helical" evidence="15">
    <location>
        <begin position="201"/>
        <end position="218"/>
    </location>
</feature>
<evidence type="ECO:0000256" key="6">
    <source>
        <dbReference type="ARBA" id="ARBA00022692"/>
    </source>
</evidence>
<feature type="transmembrane region" description="Helical" evidence="15">
    <location>
        <begin position="453"/>
        <end position="475"/>
    </location>
</feature>
<dbReference type="NCBIfam" id="TIGR00840">
    <property type="entry name" value="b_cpa1"/>
    <property type="match status" value="1"/>
</dbReference>
<feature type="region of interest" description="Disordered" evidence="14">
    <location>
        <begin position="559"/>
        <end position="579"/>
    </location>
</feature>
<dbReference type="InterPro" id="IPR018422">
    <property type="entry name" value="Cation/H_exchanger_CPA1"/>
</dbReference>
<evidence type="ECO:0000256" key="9">
    <source>
        <dbReference type="ARBA" id="ARBA00023053"/>
    </source>
</evidence>
<sequence>MKFNIIPLSIPIKWLRFFHLLSMLIVGFLFGVQASEFLVIRQDQKAREIHRLDSLNLLSYVTIMIIIVCTVWLFKHKRVRFLHDFFHETGLAIIYGLIVGALIRYSGSDTKVSQLRVSPKDDSMNLTSDAPPDMLWITFDVPKFVWNLPHSYKITISNETSLTEQRSYAYVFKGELFNPKTDSKIPQNQHFSEKATFDPEIFFNLILPVIVFNAGYSLKKKSFFRNLGAIIVYAFIGTTISCFVVGLVLYLIKYLMPITMKEFNFTDCLYFGAIISATDPVTVLAIFTDLRVDVKLNALVFGESIFNDVVSIVLASLIEKFKEHISSGFFFAISNAATNFLNIFFFSLIQGAFFGCITALLTKHTRLYDHPLLESSLFLLMSYASFLLAEVLELSGIVSVLFCGICQAHYTYNNLSQESRIRTKSLFAMANFIAENFIFAYIGVSMFTFPQHLWNTGFILTTFVAIILGRALNIYPLSYLLNLGRTNKIPTEFQHILFFSGLRGAMAFALAIRNTLTAPRRLMLTATSMISIISIIFCGCTIQPLLHYFQISTNVDESHPIDDNSQGTSNGPQQRGFNGFRQRSGSFSSDLITPTDDVTISNHNQHTNRNQLDHQNSYEKAWLVRKWYNFDVNFMKPLLTHSRPSLMETMPQFCLPLTRLLTSTQQLNDKDEFLGSETTAEHQKVISLDNNVGVSTMETPVTSVVLNPEPLLKHLQ</sequence>
<dbReference type="PRINTS" id="PR01088">
    <property type="entry name" value="NAHEXCHNGR6"/>
</dbReference>
<evidence type="ECO:0000256" key="7">
    <source>
        <dbReference type="ARBA" id="ARBA00022753"/>
    </source>
</evidence>
<evidence type="ECO:0000256" key="12">
    <source>
        <dbReference type="ARBA" id="ARBA00023201"/>
    </source>
</evidence>
<dbReference type="InterPro" id="IPR002090">
    <property type="entry name" value="NHE-6/7/9"/>
</dbReference>
<feature type="transmembrane region" description="Helical" evidence="15">
    <location>
        <begin position="522"/>
        <end position="542"/>
    </location>
</feature>
<keyword evidence="13" id="KW-0050">Antiport</keyword>
<keyword evidence="6 13" id="KW-0812">Transmembrane</keyword>
<dbReference type="InterPro" id="IPR006153">
    <property type="entry name" value="Cation/H_exchanger_TM"/>
</dbReference>
<evidence type="ECO:0000256" key="10">
    <source>
        <dbReference type="ARBA" id="ARBA00023065"/>
    </source>
</evidence>
<feature type="transmembrane region" description="Helical" evidence="15">
    <location>
        <begin position="85"/>
        <end position="106"/>
    </location>
</feature>
<evidence type="ECO:0000256" key="11">
    <source>
        <dbReference type="ARBA" id="ARBA00023136"/>
    </source>
</evidence>
<feature type="transmembrane region" description="Helical" evidence="15">
    <location>
        <begin position="426"/>
        <end position="447"/>
    </location>
</feature>
<dbReference type="GO" id="GO:0055038">
    <property type="term" value="C:recycling endosome membrane"/>
    <property type="evidence" value="ECO:0007669"/>
    <property type="project" value="UniProtKB-SubCell"/>
</dbReference>
<accession>A0A1Y3BCC9</accession>
<feature type="domain" description="Cation/H+ exchanger transmembrane" evidence="16">
    <location>
        <begin position="195"/>
        <end position="546"/>
    </location>
</feature>
<organism evidence="17 18">
    <name type="scientific">Euroglyphus maynei</name>
    <name type="common">Mayne's house dust mite</name>
    <dbReference type="NCBI Taxonomy" id="6958"/>
    <lineage>
        <taxon>Eukaryota</taxon>
        <taxon>Metazoa</taxon>
        <taxon>Ecdysozoa</taxon>
        <taxon>Arthropoda</taxon>
        <taxon>Chelicerata</taxon>
        <taxon>Arachnida</taxon>
        <taxon>Acari</taxon>
        <taxon>Acariformes</taxon>
        <taxon>Sarcoptiformes</taxon>
        <taxon>Astigmata</taxon>
        <taxon>Psoroptidia</taxon>
        <taxon>Analgoidea</taxon>
        <taxon>Pyroglyphidae</taxon>
        <taxon>Pyroglyphinae</taxon>
        <taxon>Euroglyphus</taxon>
    </lineage>
</organism>
<evidence type="ECO:0000256" key="3">
    <source>
        <dbReference type="ARBA" id="ARBA00007367"/>
    </source>
</evidence>
<evidence type="ECO:0000256" key="1">
    <source>
        <dbReference type="ARBA" id="ARBA00004195"/>
    </source>
</evidence>
<keyword evidence="18" id="KW-1185">Reference proteome</keyword>
<dbReference type="GO" id="GO:0015386">
    <property type="term" value="F:potassium:proton antiporter activity"/>
    <property type="evidence" value="ECO:0007669"/>
    <property type="project" value="TreeGrafter"/>
</dbReference>
<keyword evidence="8 15" id="KW-1133">Transmembrane helix</keyword>
<keyword evidence="10 13" id="KW-0406">Ion transport</keyword>
<feature type="transmembrane region" description="Helical" evidence="15">
    <location>
        <begin position="230"/>
        <end position="256"/>
    </location>
</feature>
<dbReference type="PANTHER" id="PTHR10110">
    <property type="entry name" value="SODIUM/HYDROGEN EXCHANGER"/>
    <property type="match status" value="1"/>
</dbReference>
<comment type="caution">
    <text evidence="17">The sequence shown here is derived from an EMBL/GenBank/DDBJ whole genome shotgun (WGS) entry which is preliminary data.</text>
</comment>
<proteinExistence type="inferred from homology"/>
<evidence type="ECO:0000256" key="8">
    <source>
        <dbReference type="ARBA" id="ARBA00022989"/>
    </source>
</evidence>
<keyword evidence="7" id="KW-0967">Endosome</keyword>
<evidence type="ECO:0000256" key="14">
    <source>
        <dbReference type="SAM" id="MobiDB-lite"/>
    </source>
</evidence>
<feature type="compositionally biased region" description="Polar residues" evidence="14">
    <location>
        <begin position="563"/>
        <end position="579"/>
    </location>
</feature>
<evidence type="ECO:0000256" key="4">
    <source>
        <dbReference type="ARBA" id="ARBA00022448"/>
    </source>
</evidence>
<name>A0A1Y3BCC9_EURMA</name>
<dbReference type="OrthoDB" id="196264at2759"/>
<dbReference type="GO" id="GO:0015385">
    <property type="term" value="F:sodium:proton antiporter activity"/>
    <property type="evidence" value="ECO:0007669"/>
    <property type="project" value="InterPro"/>
</dbReference>
<evidence type="ECO:0000256" key="15">
    <source>
        <dbReference type="SAM" id="Phobius"/>
    </source>
</evidence>